<gene>
    <name evidence="1" type="ORF">IEE83_01225</name>
</gene>
<dbReference type="Proteomes" id="UP000634134">
    <property type="component" value="Unassembled WGS sequence"/>
</dbReference>
<dbReference type="InterPro" id="IPR017850">
    <property type="entry name" value="Alkaline_phosphatase_core_sf"/>
</dbReference>
<evidence type="ECO:0000313" key="1">
    <source>
        <dbReference type="EMBL" id="MBE9460493.1"/>
    </source>
</evidence>
<keyword evidence="2" id="KW-1185">Reference proteome</keyword>
<sequence>MKKLRLPIFLLLSIANTFSQSRKTENLIVVVLDGMRWQEIFGGADSLIINNPLFTKDKNRIQKQFWDNDPSKRREMLFPFLWKTLGTNGQIYGNRNLKNEVNVSNPFQMTYPGFSEMLTGYADPAISSNRLIVSKSDNVLEFINKQKNYEGKVAVFATSDLFPYLLNRHNSKLYINSDTDTLGFNSKEFNLLNEMQKLTSKPTTERPDLLTYFAAKEYLKAYKPKVLYLALGETDAFAHQGNYDQYLETAKAEDNMIAKLWKLAQSIPQYKNKTTLILTCDHGRGDLIKEQWTAHGPKIQDSGQIWIAAIGPDTKALGEVKTPEKLFQAQLAASMAAVLGFTYLPKTHEAMKPVFSIFTK</sequence>
<accession>A0ABR9W4X2</accession>
<dbReference type="RefSeq" id="WP_194118827.1">
    <property type="nucleotide sequence ID" value="NZ_JACYGY010000001.1"/>
</dbReference>
<dbReference type="EMBL" id="JACYGY010000001">
    <property type="protein sequence ID" value="MBE9460493.1"/>
    <property type="molecule type" value="Genomic_DNA"/>
</dbReference>
<evidence type="ECO:0000313" key="2">
    <source>
        <dbReference type="Proteomes" id="UP000634134"/>
    </source>
</evidence>
<organism evidence="1 2">
    <name type="scientific">Dyadobacter subterraneus</name>
    <dbReference type="NCBI Taxonomy" id="2773304"/>
    <lineage>
        <taxon>Bacteria</taxon>
        <taxon>Pseudomonadati</taxon>
        <taxon>Bacteroidota</taxon>
        <taxon>Cytophagia</taxon>
        <taxon>Cytophagales</taxon>
        <taxon>Spirosomataceae</taxon>
        <taxon>Dyadobacter</taxon>
    </lineage>
</organism>
<comment type="caution">
    <text evidence="1">The sequence shown here is derived from an EMBL/GenBank/DDBJ whole genome shotgun (WGS) entry which is preliminary data.</text>
</comment>
<dbReference type="InterPro" id="IPR002591">
    <property type="entry name" value="Phosphodiest/P_Trfase"/>
</dbReference>
<proteinExistence type="predicted"/>
<protein>
    <submittedName>
        <fullName evidence="1">Alkaline phosphatase family protein</fullName>
    </submittedName>
</protein>
<reference evidence="2" key="1">
    <citation type="submission" date="2023-07" db="EMBL/GenBank/DDBJ databases">
        <title>Dyadobacter sp. nov 'subterranea' isolated from contaminted grondwater.</title>
        <authorList>
            <person name="Szabo I."/>
            <person name="Al-Omari J."/>
            <person name="Szerdahelyi S.G."/>
            <person name="Rado J."/>
        </authorList>
    </citation>
    <scope>NUCLEOTIDE SEQUENCE [LARGE SCALE GENOMIC DNA]</scope>
    <source>
        <strain evidence="2">UP-52</strain>
    </source>
</reference>
<dbReference type="SUPFAM" id="SSF53649">
    <property type="entry name" value="Alkaline phosphatase-like"/>
    <property type="match status" value="1"/>
</dbReference>
<dbReference type="Pfam" id="PF01663">
    <property type="entry name" value="Phosphodiest"/>
    <property type="match status" value="1"/>
</dbReference>
<dbReference type="Gene3D" id="3.40.720.10">
    <property type="entry name" value="Alkaline Phosphatase, subunit A"/>
    <property type="match status" value="1"/>
</dbReference>
<name>A0ABR9W4X2_9BACT</name>